<reference evidence="7 8" key="1">
    <citation type="submission" date="2019-08" db="EMBL/GenBank/DDBJ databases">
        <title>Archaea genome.</title>
        <authorList>
            <person name="Kajale S."/>
            <person name="Shouche Y."/>
            <person name="Deshpande N."/>
            <person name="Sharma A."/>
        </authorList>
    </citation>
    <scope>NUCLEOTIDE SEQUENCE [LARGE SCALE GENOMIC DNA]</scope>
    <source>
        <strain evidence="7 8">ESP3B_9</strain>
    </source>
</reference>
<evidence type="ECO:0000256" key="6">
    <source>
        <dbReference type="SAM" id="Phobius"/>
    </source>
</evidence>
<dbReference type="CDD" id="cd06580">
    <property type="entry name" value="TM_PBP1_transp_TpRbsC_like"/>
    <property type="match status" value="1"/>
</dbReference>
<dbReference type="PANTHER" id="PTHR43370:SF1">
    <property type="entry name" value="GUANOSINE ABC TRANSPORTER PERMEASE PROTEIN NUPQ"/>
    <property type="match status" value="1"/>
</dbReference>
<feature type="transmembrane region" description="Helical" evidence="6">
    <location>
        <begin position="241"/>
        <end position="264"/>
    </location>
</feature>
<dbReference type="EMBL" id="VTAW01000038">
    <property type="protein sequence ID" value="TYT60539.1"/>
    <property type="molecule type" value="Genomic_DNA"/>
</dbReference>
<feature type="transmembrane region" description="Helical" evidence="6">
    <location>
        <begin position="79"/>
        <end position="99"/>
    </location>
</feature>
<name>A0A5D5AFH3_9EURY</name>
<evidence type="ECO:0000313" key="7">
    <source>
        <dbReference type="EMBL" id="TYT60539.1"/>
    </source>
</evidence>
<feature type="transmembrane region" description="Helical" evidence="6">
    <location>
        <begin position="16"/>
        <end position="34"/>
    </location>
</feature>
<evidence type="ECO:0000256" key="2">
    <source>
        <dbReference type="ARBA" id="ARBA00022475"/>
    </source>
</evidence>
<evidence type="ECO:0000256" key="3">
    <source>
        <dbReference type="ARBA" id="ARBA00022692"/>
    </source>
</evidence>
<keyword evidence="5 6" id="KW-0472">Membrane</keyword>
<feature type="transmembrane region" description="Helical" evidence="6">
    <location>
        <begin position="105"/>
        <end position="128"/>
    </location>
</feature>
<dbReference type="GO" id="GO:0005886">
    <property type="term" value="C:plasma membrane"/>
    <property type="evidence" value="ECO:0007669"/>
    <property type="project" value="UniProtKB-SubCell"/>
</dbReference>
<dbReference type="InterPro" id="IPR001851">
    <property type="entry name" value="ABC_transp_permease"/>
</dbReference>
<evidence type="ECO:0000256" key="5">
    <source>
        <dbReference type="ARBA" id="ARBA00023136"/>
    </source>
</evidence>
<protein>
    <submittedName>
        <fullName evidence="7">ABC transporter permease</fullName>
    </submittedName>
</protein>
<feature type="transmembrane region" description="Helical" evidence="6">
    <location>
        <begin position="190"/>
        <end position="207"/>
    </location>
</feature>
<comment type="caution">
    <text evidence="7">The sequence shown here is derived from an EMBL/GenBank/DDBJ whole genome shotgun (WGS) entry which is preliminary data.</text>
</comment>
<dbReference type="AlphaFoldDB" id="A0A5D5AFH3"/>
<evidence type="ECO:0000256" key="1">
    <source>
        <dbReference type="ARBA" id="ARBA00004651"/>
    </source>
</evidence>
<feature type="transmembrane region" description="Helical" evidence="6">
    <location>
        <begin position="46"/>
        <end position="67"/>
    </location>
</feature>
<evidence type="ECO:0000256" key="4">
    <source>
        <dbReference type="ARBA" id="ARBA00022989"/>
    </source>
</evidence>
<dbReference type="Pfam" id="PF02653">
    <property type="entry name" value="BPD_transp_2"/>
    <property type="match status" value="1"/>
</dbReference>
<dbReference type="GO" id="GO:0022857">
    <property type="term" value="F:transmembrane transporter activity"/>
    <property type="evidence" value="ECO:0007669"/>
    <property type="project" value="InterPro"/>
</dbReference>
<keyword evidence="2" id="KW-1003">Cell membrane</keyword>
<dbReference type="PANTHER" id="PTHR43370">
    <property type="entry name" value="SUGAR ABC TRANSPORTER INTEGRAL MEMBRANE PROTEIN-RELATED"/>
    <property type="match status" value="1"/>
</dbReference>
<evidence type="ECO:0000313" key="8">
    <source>
        <dbReference type="Proteomes" id="UP000324104"/>
    </source>
</evidence>
<feature type="transmembrane region" description="Helical" evidence="6">
    <location>
        <begin position="320"/>
        <end position="341"/>
    </location>
</feature>
<gene>
    <name evidence="7" type="ORF">FYC77_18315</name>
</gene>
<keyword evidence="3 6" id="KW-0812">Transmembrane</keyword>
<keyword evidence="4 6" id="KW-1133">Transmembrane helix</keyword>
<keyword evidence="8" id="KW-1185">Reference proteome</keyword>
<feature type="transmembrane region" description="Helical" evidence="6">
    <location>
        <begin position="135"/>
        <end position="157"/>
    </location>
</feature>
<dbReference type="Proteomes" id="UP000324104">
    <property type="component" value="Unassembled WGS sequence"/>
</dbReference>
<comment type="subcellular location">
    <subcellularLocation>
        <location evidence="1">Cell membrane</location>
        <topology evidence="1">Multi-pass membrane protein</topology>
    </subcellularLocation>
</comment>
<sequence length="354" mass="37216">MNLTRIENTTLTRRRIGLLALAIVAVVALLVSPYRDGITSIVNVGFFNTALVLSVPITLAGIGGLYSEKSGVINIGIEGFLIAGAFTSVLVTGATAGSLGADNAVWLGLLAAVVVGSVGALVFGVVCIRYKADQVIAGLAVWFIFLGLAPFLSRVYWGNINSPTVATFNQVAIPILSDIPWIGRLLFTNYPTTYIMLIVVPVAWYVLKHTSFGMWVRASGEHPESLDTAGINVNRVRYVSIMISGALSGIGGAALTLSTVGQFIGQGQTIVGGDGFIGIVAYLMGNYNPLGTFAAALLFAGLDALQLRLQQIGLDIAPELFGAVPYVAVIIVLVLFGYTRIPANAGENYESGDD</sequence>
<feature type="transmembrane region" description="Helical" evidence="6">
    <location>
        <begin position="276"/>
        <end position="299"/>
    </location>
</feature>
<organism evidence="7 8">
    <name type="scientific">Natrialba swarupiae</name>
    <dbReference type="NCBI Taxonomy" id="2448032"/>
    <lineage>
        <taxon>Archaea</taxon>
        <taxon>Methanobacteriati</taxon>
        <taxon>Methanobacteriota</taxon>
        <taxon>Stenosarchaea group</taxon>
        <taxon>Halobacteria</taxon>
        <taxon>Halobacteriales</taxon>
        <taxon>Natrialbaceae</taxon>
        <taxon>Natrialba</taxon>
    </lineage>
</organism>
<proteinExistence type="predicted"/>
<accession>A0A5D5AFH3</accession>